<name>A0A0F5N4L0_9MYCO</name>
<keyword evidence="3" id="KW-1185">Reference proteome</keyword>
<organism evidence="2 3">
    <name type="scientific">Mycobacterium nebraskense</name>
    <dbReference type="NCBI Taxonomy" id="244292"/>
    <lineage>
        <taxon>Bacteria</taxon>
        <taxon>Bacillati</taxon>
        <taxon>Actinomycetota</taxon>
        <taxon>Actinomycetes</taxon>
        <taxon>Mycobacteriales</taxon>
        <taxon>Mycobacteriaceae</taxon>
        <taxon>Mycobacterium</taxon>
    </lineage>
</organism>
<evidence type="ECO:0000313" key="3">
    <source>
        <dbReference type="Proteomes" id="UP000193781"/>
    </source>
</evidence>
<comment type="caution">
    <text evidence="2">The sequence shown here is derived from an EMBL/GenBank/DDBJ whole genome shotgun (WGS) entry which is preliminary data.</text>
</comment>
<feature type="signal peptide" evidence="1">
    <location>
        <begin position="1"/>
        <end position="29"/>
    </location>
</feature>
<proteinExistence type="predicted"/>
<evidence type="ECO:0000313" key="2">
    <source>
        <dbReference type="EMBL" id="ORW27135.1"/>
    </source>
</evidence>
<dbReference type="RefSeq" id="WP_046186525.1">
    <property type="nucleotide sequence ID" value="NZ_JACKSS010000099.1"/>
</dbReference>
<dbReference type="AlphaFoldDB" id="A0A0F5N4L0"/>
<keyword evidence="1" id="KW-0732">Signal</keyword>
<gene>
    <name evidence="2" type="ORF">AWC17_29755</name>
</gene>
<reference evidence="2 3" key="1">
    <citation type="submission" date="2016-01" db="EMBL/GenBank/DDBJ databases">
        <title>The new phylogeny of the genus Mycobacterium.</title>
        <authorList>
            <person name="Tarcisio F."/>
            <person name="Conor M."/>
            <person name="Antonella G."/>
            <person name="Elisabetta G."/>
            <person name="Giulia F.S."/>
            <person name="Sara T."/>
            <person name="Anna F."/>
            <person name="Clotilde B."/>
            <person name="Roberto B."/>
            <person name="Veronica D.S."/>
            <person name="Fabio R."/>
            <person name="Monica P."/>
            <person name="Olivier J."/>
            <person name="Enrico T."/>
            <person name="Nicola S."/>
        </authorList>
    </citation>
    <scope>NUCLEOTIDE SEQUENCE [LARGE SCALE GENOMIC DNA]</scope>
    <source>
        <strain evidence="2 3">DSM 44803</strain>
    </source>
</reference>
<dbReference type="Proteomes" id="UP000193781">
    <property type="component" value="Unassembled WGS sequence"/>
</dbReference>
<dbReference type="STRING" id="244292.ABW17_02650"/>
<dbReference type="EMBL" id="LQPH01000081">
    <property type="protein sequence ID" value="ORW27135.1"/>
    <property type="molecule type" value="Genomic_DNA"/>
</dbReference>
<accession>A0A0F5N4L0</accession>
<sequence>MRSVRTLTTATLVAATVFGGLGTASIARATTKEEVAVNGTFRATSIGDWAQRNDQYFGEPTVVQTWTISSSCVTFQECHGTVTSDQGWSAPLYMNDGEMWKVKREVPDWERCEDGTAFTGQQTFYFYPVNEYGGYQLGSSTFAGKDKTVGPSGACGQNQWLDIAMPLRLDKLS</sequence>
<dbReference type="OrthoDB" id="4739449at2"/>
<feature type="chain" id="PRO_5030006467" description="Secreted protein" evidence="1">
    <location>
        <begin position="30"/>
        <end position="173"/>
    </location>
</feature>
<protein>
    <recommendedName>
        <fullName evidence="4">Secreted protein</fullName>
    </recommendedName>
</protein>
<evidence type="ECO:0000256" key="1">
    <source>
        <dbReference type="SAM" id="SignalP"/>
    </source>
</evidence>
<evidence type="ECO:0008006" key="4">
    <source>
        <dbReference type="Google" id="ProtNLM"/>
    </source>
</evidence>